<dbReference type="InterPro" id="IPR008979">
    <property type="entry name" value="Galactose-bd-like_sf"/>
</dbReference>
<evidence type="ECO:0000313" key="6">
    <source>
        <dbReference type="Proteomes" id="UP000642748"/>
    </source>
</evidence>
<dbReference type="Gene3D" id="3.20.20.80">
    <property type="entry name" value="Glycosidases"/>
    <property type="match status" value="1"/>
</dbReference>
<reference evidence="5" key="1">
    <citation type="submission" date="2021-01" db="EMBL/GenBank/DDBJ databases">
        <title>Whole genome shotgun sequence of Rugosimonospora africana NBRC 104875.</title>
        <authorList>
            <person name="Komaki H."/>
            <person name="Tamura T."/>
        </authorList>
    </citation>
    <scope>NUCLEOTIDE SEQUENCE</scope>
    <source>
        <strain evidence="5">NBRC 104875</strain>
    </source>
</reference>
<dbReference type="GO" id="GO:0005975">
    <property type="term" value="P:carbohydrate metabolic process"/>
    <property type="evidence" value="ECO:0007669"/>
    <property type="project" value="InterPro"/>
</dbReference>
<feature type="compositionally biased region" description="Gly residues" evidence="2">
    <location>
        <begin position="378"/>
        <end position="390"/>
    </location>
</feature>
<sequence length="511" mass="52322">MRRSRALSALGAGVVIAGAAAVLAVTQSAQAATGVPVPAHVFAPYFEAYNGDSLSGLAQQSGNKYLTMAFLQTNSPGSCTAYWNGDTGMPIASSTFGSDISTIQSGGGTVVPSFGGYAADHDGTEIADSCTNVSSIAAQYEKVITTYNLTRIDLDIEDNSLGNSAAIDRRNKAIKQVEDWAAANARTVQFVYTLPTTTHGLDSGLGVLQNAVTNNARVDIVNIMTFDYYDNASHEMANDTKTAAAGLVNQLGQLYPGKSTSQLWGMVGVTEMPGIDDFGAAETFTTADAPAVESWAVSQGIAEISMWALQRDNGGCPGTGGSDGCSGISQSTWQFSHTWEAFNSGGGTASPTPSSTRSASPSPSPSHSPTASPTPTPTGGGGTGVTNGGFETGALSPWTCTGGLGSVVSSPVHSGSKALKLAASNSDDAQCSQTIHVTANHTYTLSAYVQGAYAFIGTTGAASDVSTWTASAPGYTKLSVTFTSGSSGQLQIWLHGWYGTGTVYADDVTVA</sequence>
<dbReference type="SUPFAM" id="SSF51445">
    <property type="entry name" value="(Trans)glycosidases"/>
    <property type="match status" value="1"/>
</dbReference>
<evidence type="ECO:0000259" key="4">
    <source>
        <dbReference type="PROSITE" id="PS51910"/>
    </source>
</evidence>
<name>A0A8J3R0D6_9ACTN</name>
<dbReference type="Gene3D" id="2.60.120.260">
    <property type="entry name" value="Galactose-binding domain-like"/>
    <property type="match status" value="1"/>
</dbReference>
<keyword evidence="3" id="KW-0732">Signal</keyword>
<dbReference type="Pfam" id="PF00704">
    <property type="entry name" value="Glyco_hydro_18"/>
    <property type="match status" value="1"/>
</dbReference>
<dbReference type="Pfam" id="PF02018">
    <property type="entry name" value="CBM_4_9"/>
    <property type="match status" value="1"/>
</dbReference>
<comment type="caution">
    <text evidence="5">The sequence shown here is derived from an EMBL/GenBank/DDBJ whole genome shotgun (WGS) entry which is preliminary data.</text>
</comment>
<feature type="chain" id="PRO_5035214578" evidence="3">
    <location>
        <begin position="32"/>
        <end position="511"/>
    </location>
</feature>
<protein>
    <submittedName>
        <fullName evidence="5">Chitinase</fullName>
    </submittedName>
</protein>
<dbReference type="EMBL" id="BONZ01000061">
    <property type="protein sequence ID" value="GIH17916.1"/>
    <property type="molecule type" value="Genomic_DNA"/>
</dbReference>
<dbReference type="GO" id="GO:0016798">
    <property type="term" value="F:hydrolase activity, acting on glycosyl bonds"/>
    <property type="evidence" value="ECO:0007669"/>
    <property type="project" value="InterPro"/>
</dbReference>
<dbReference type="CDD" id="cd06543">
    <property type="entry name" value="GH18_PF-ChiA-like"/>
    <property type="match status" value="1"/>
</dbReference>
<keyword evidence="6" id="KW-1185">Reference proteome</keyword>
<feature type="compositionally biased region" description="Low complexity" evidence="2">
    <location>
        <begin position="349"/>
        <end position="361"/>
    </location>
</feature>
<accession>A0A8J3R0D6</accession>
<dbReference type="AlphaFoldDB" id="A0A8J3R0D6"/>
<dbReference type="SUPFAM" id="SSF49785">
    <property type="entry name" value="Galactose-binding domain-like"/>
    <property type="match status" value="1"/>
</dbReference>
<feature type="compositionally biased region" description="Pro residues" evidence="2">
    <location>
        <begin position="362"/>
        <end position="376"/>
    </location>
</feature>
<dbReference type="InterPro" id="IPR003305">
    <property type="entry name" value="CenC_carb-bd"/>
</dbReference>
<proteinExistence type="predicted"/>
<evidence type="ECO:0000313" key="5">
    <source>
        <dbReference type="EMBL" id="GIH17916.1"/>
    </source>
</evidence>
<dbReference type="PROSITE" id="PS51910">
    <property type="entry name" value="GH18_2"/>
    <property type="match status" value="1"/>
</dbReference>
<gene>
    <name evidence="5" type="ORF">Raf01_60880</name>
</gene>
<evidence type="ECO:0000256" key="2">
    <source>
        <dbReference type="SAM" id="MobiDB-lite"/>
    </source>
</evidence>
<dbReference type="Proteomes" id="UP000642748">
    <property type="component" value="Unassembled WGS sequence"/>
</dbReference>
<keyword evidence="1" id="KW-0378">Hydrolase</keyword>
<dbReference type="InterPro" id="IPR001223">
    <property type="entry name" value="Glyco_hydro18_cat"/>
</dbReference>
<evidence type="ECO:0000256" key="3">
    <source>
        <dbReference type="SAM" id="SignalP"/>
    </source>
</evidence>
<organism evidence="5 6">
    <name type="scientific">Rugosimonospora africana</name>
    <dbReference type="NCBI Taxonomy" id="556532"/>
    <lineage>
        <taxon>Bacteria</taxon>
        <taxon>Bacillati</taxon>
        <taxon>Actinomycetota</taxon>
        <taxon>Actinomycetes</taxon>
        <taxon>Micromonosporales</taxon>
        <taxon>Micromonosporaceae</taxon>
        <taxon>Rugosimonospora</taxon>
    </lineage>
</organism>
<dbReference type="InterPro" id="IPR052750">
    <property type="entry name" value="GH18_Chitinase"/>
</dbReference>
<evidence type="ECO:0000256" key="1">
    <source>
        <dbReference type="ARBA" id="ARBA00022801"/>
    </source>
</evidence>
<feature type="region of interest" description="Disordered" evidence="2">
    <location>
        <begin position="340"/>
        <end position="390"/>
    </location>
</feature>
<dbReference type="InterPro" id="IPR017853">
    <property type="entry name" value="GH"/>
</dbReference>
<feature type="domain" description="GH18" evidence="4">
    <location>
        <begin position="40"/>
        <end position="329"/>
    </location>
</feature>
<dbReference type="RefSeq" id="WP_203921455.1">
    <property type="nucleotide sequence ID" value="NZ_BONZ01000061.1"/>
</dbReference>
<feature type="signal peptide" evidence="3">
    <location>
        <begin position="1"/>
        <end position="31"/>
    </location>
</feature>
<dbReference type="PANTHER" id="PTHR42976:SF1">
    <property type="entry name" value="GH18 DOMAIN-CONTAINING PROTEIN-RELATED"/>
    <property type="match status" value="1"/>
</dbReference>
<dbReference type="PANTHER" id="PTHR42976">
    <property type="entry name" value="BIFUNCTIONAL CHITINASE/LYSOZYME-RELATED"/>
    <property type="match status" value="1"/>
</dbReference>